<evidence type="ECO:0000313" key="4">
    <source>
        <dbReference type="Proteomes" id="UP001337655"/>
    </source>
</evidence>
<feature type="compositionally biased region" description="Low complexity" evidence="1">
    <location>
        <begin position="138"/>
        <end position="155"/>
    </location>
</feature>
<keyword evidence="2" id="KW-0472">Membrane</keyword>
<organism evidence="3 4">
    <name type="scientific">Saxophila tyrrhenica</name>
    <dbReference type="NCBI Taxonomy" id="1690608"/>
    <lineage>
        <taxon>Eukaryota</taxon>
        <taxon>Fungi</taxon>
        <taxon>Dikarya</taxon>
        <taxon>Ascomycota</taxon>
        <taxon>Pezizomycotina</taxon>
        <taxon>Dothideomycetes</taxon>
        <taxon>Dothideomycetidae</taxon>
        <taxon>Mycosphaerellales</taxon>
        <taxon>Extremaceae</taxon>
        <taxon>Saxophila</taxon>
    </lineage>
</organism>
<dbReference type="EMBL" id="JAVRRT010000005">
    <property type="protein sequence ID" value="KAK5171823.1"/>
    <property type="molecule type" value="Genomic_DNA"/>
</dbReference>
<dbReference type="GeneID" id="89924806"/>
<proteinExistence type="predicted"/>
<dbReference type="RefSeq" id="XP_064660667.1">
    <property type="nucleotide sequence ID" value="XM_064800716.1"/>
</dbReference>
<keyword evidence="4" id="KW-1185">Reference proteome</keyword>
<dbReference type="Proteomes" id="UP001337655">
    <property type="component" value="Unassembled WGS sequence"/>
</dbReference>
<feature type="transmembrane region" description="Helical" evidence="2">
    <location>
        <begin position="93"/>
        <end position="113"/>
    </location>
</feature>
<keyword evidence="2" id="KW-0812">Transmembrane</keyword>
<gene>
    <name evidence="3" type="ORF">LTR77_003459</name>
</gene>
<dbReference type="AlphaFoldDB" id="A0AAV9PG91"/>
<accession>A0AAV9PG91</accession>
<protein>
    <submittedName>
        <fullName evidence="3">Uncharacterized protein</fullName>
    </submittedName>
</protein>
<name>A0AAV9PG91_9PEZI</name>
<reference evidence="3 4" key="1">
    <citation type="submission" date="2023-08" db="EMBL/GenBank/DDBJ databases">
        <title>Black Yeasts Isolated from many extreme environments.</title>
        <authorList>
            <person name="Coleine C."/>
            <person name="Stajich J.E."/>
            <person name="Selbmann L."/>
        </authorList>
    </citation>
    <scope>NUCLEOTIDE SEQUENCE [LARGE SCALE GENOMIC DNA]</scope>
    <source>
        <strain evidence="3 4">CCFEE 5935</strain>
    </source>
</reference>
<evidence type="ECO:0000313" key="3">
    <source>
        <dbReference type="EMBL" id="KAK5171823.1"/>
    </source>
</evidence>
<keyword evidence="2" id="KW-1133">Transmembrane helix</keyword>
<evidence type="ECO:0000256" key="1">
    <source>
        <dbReference type="SAM" id="MobiDB-lite"/>
    </source>
</evidence>
<evidence type="ECO:0000256" key="2">
    <source>
        <dbReference type="SAM" id="Phobius"/>
    </source>
</evidence>
<sequence length="280" mass="29431">MASSSDSRVSSEHDEDQGPTRLSALYQYHNAPEVAPAHGLEYDDTVYPVSDKYPVVREAKFVHGHHRYTGKHAFVVNDNRPPRIIFGMKVKTFLVVAVIMCLVVVGAAVGGAVGGKDLHQGEAAPGTYGDMSGTKPESSTASPTTAATAAPTYSASRPTYTPLAGCSASADNTTYTSSFAESSDSNAGLSFTMYCNLQSPLNTSPAQQLAAAYVYSFADCADLCASLDSQSNSSSCTIAAYQPTSPRPANCWVGSSSGEVDISSLKDEDGTEVAILVQQR</sequence>
<comment type="caution">
    <text evidence="3">The sequence shown here is derived from an EMBL/GenBank/DDBJ whole genome shotgun (WGS) entry which is preliminary data.</text>
</comment>
<feature type="region of interest" description="Disordered" evidence="1">
    <location>
        <begin position="124"/>
        <end position="155"/>
    </location>
</feature>